<reference evidence="8 9" key="1">
    <citation type="journal article" date="2019" name="Int. J. Syst. Evol. Microbiol.">
        <title>The Global Catalogue of Microorganisms (GCM) 10K type strain sequencing project: providing services to taxonomists for standard genome sequencing and annotation.</title>
        <authorList>
            <consortium name="The Broad Institute Genomics Platform"/>
            <consortium name="The Broad Institute Genome Sequencing Center for Infectious Disease"/>
            <person name="Wu L."/>
            <person name="Ma J."/>
        </authorList>
    </citation>
    <scope>NUCLEOTIDE SEQUENCE [LARGE SCALE GENOMIC DNA]</scope>
    <source>
        <strain evidence="8 9">JCM 15933</strain>
    </source>
</reference>
<comment type="caution">
    <text evidence="8">The sequence shown here is derived from an EMBL/GenBank/DDBJ whole genome shotgun (WGS) entry which is preliminary data.</text>
</comment>
<name>A0ABN2C390_9ACTN</name>
<dbReference type="PROSITE" id="PS51471">
    <property type="entry name" value="FE2OG_OXY"/>
    <property type="match status" value="1"/>
</dbReference>
<evidence type="ECO:0000256" key="6">
    <source>
        <dbReference type="ARBA" id="ARBA00023004"/>
    </source>
</evidence>
<gene>
    <name evidence="8" type="ORF">GCM10009827_083870</name>
</gene>
<evidence type="ECO:0000313" key="9">
    <source>
        <dbReference type="Proteomes" id="UP001501470"/>
    </source>
</evidence>
<accession>A0ABN2C390</accession>
<feature type="domain" description="Fe2OG dioxygenase" evidence="7">
    <location>
        <begin position="237"/>
        <end position="333"/>
    </location>
</feature>
<sequence>MSRPASTHTRHYRIAAADTYTRGPRNRPAREGHLHAERAERELRTRLAAGERPSVVLVAPERATRAKIGQDGHVSKVFAWAPPAAGDIGLRDFWTHVPHVTADLDVHAARPDFASDLYAANGSVWVTSGRIRRLAVSQWLAPVAGQLVERYGIPVDVDLTPELPPCPPIGVGAVLGRSMLPDALIARLLALPRPTRRLIEPHEGYRPPILAAEPPWGEWGDLISNTLVQAGKALGAPINYCGEFGVLEYPPGYQFNEHTDYVDENADTWDRTVSLSLLLNEPGRDFRGGQFELGGKDMDLHRGDLVAFTARTPHAVRKVTAGRRLVLVAFGEYRRDLGDVDS</sequence>
<keyword evidence="9" id="KW-1185">Reference proteome</keyword>
<dbReference type="Pfam" id="PF13640">
    <property type="entry name" value="2OG-FeII_Oxy_3"/>
    <property type="match status" value="1"/>
</dbReference>
<comment type="cofactor">
    <cofactor evidence="1">
        <name>L-ascorbate</name>
        <dbReference type="ChEBI" id="CHEBI:38290"/>
    </cofactor>
</comment>
<dbReference type="SMART" id="SM00702">
    <property type="entry name" value="P4Hc"/>
    <property type="match status" value="1"/>
</dbReference>
<organism evidence="8 9">
    <name type="scientific">Dactylosporangium maewongense</name>
    <dbReference type="NCBI Taxonomy" id="634393"/>
    <lineage>
        <taxon>Bacteria</taxon>
        <taxon>Bacillati</taxon>
        <taxon>Actinomycetota</taxon>
        <taxon>Actinomycetes</taxon>
        <taxon>Micromonosporales</taxon>
        <taxon>Micromonosporaceae</taxon>
        <taxon>Dactylosporangium</taxon>
    </lineage>
</organism>
<dbReference type="InterPro" id="IPR005123">
    <property type="entry name" value="Oxoglu/Fe-dep_dioxygenase_dom"/>
</dbReference>
<dbReference type="Proteomes" id="UP001501470">
    <property type="component" value="Unassembled WGS sequence"/>
</dbReference>
<keyword evidence="3" id="KW-0847">Vitamin C</keyword>
<keyword evidence="6" id="KW-0408">Iron</keyword>
<proteinExistence type="predicted"/>
<dbReference type="EMBL" id="BAAAQD010000021">
    <property type="protein sequence ID" value="GAA1550429.1"/>
    <property type="molecule type" value="Genomic_DNA"/>
</dbReference>
<protein>
    <recommendedName>
        <fullName evidence="7">Fe2OG dioxygenase domain-containing protein</fullName>
    </recommendedName>
</protein>
<evidence type="ECO:0000256" key="5">
    <source>
        <dbReference type="ARBA" id="ARBA00023002"/>
    </source>
</evidence>
<evidence type="ECO:0000256" key="2">
    <source>
        <dbReference type="ARBA" id="ARBA00022723"/>
    </source>
</evidence>
<evidence type="ECO:0000256" key="4">
    <source>
        <dbReference type="ARBA" id="ARBA00022964"/>
    </source>
</evidence>
<keyword evidence="5" id="KW-0560">Oxidoreductase</keyword>
<evidence type="ECO:0000256" key="3">
    <source>
        <dbReference type="ARBA" id="ARBA00022896"/>
    </source>
</evidence>
<dbReference type="Gene3D" id="2.60.120.620">
    <property type="entry name" value="q2cbj1_9rhob like domain"/>
    <property type="match status" value="1"/>
</dbReference>
<keyword evidence="2" id="KW-0479">Metal-binding</keyword>
<dbReference type="InterPro" id="IPR006620">
    <property type="entry name" value="Pro_4_hyd_alph"/>
</dbReference>
<evidence type="ECO:0000256" key="1">
    <source>
        <dbReference type="ARBA" id="ARBA00001961"/>
    </source>
</evidence>
<keyword evidence="4" id="KW-0223">Dioxygenase</keyword>
<dbReference type="InterPro" id="IPR044862">
    <property type="entry name" value="Pro_4_hyd_alph_FE2OG_OXY"/>
</dbReference>
<evidence type="ECO:0000259" key="7">
    <source>
        <dbReference type="PROSITE" id="PS51471"/>
    </source>
</evidence>
<evidence type="ECO:0000313" key="8">
    <source>
        <dbReference type="EMBL" id="GAA1550429.1"/>
    </source>
</evidence>
<dbReference type="RefSeq" id="WP_344509269.1">
    <property type="nucleotide sequence ID" value="NZ_BAAAQD010000021.1"/>
</dbReference>